<dbReference type="EMBL" id="JXRR01000022">
    <property type="protein sequence ID" value="KIL43231.1"/>
    <property type="molecule type" value="Genomic_DNA"/>
</dbReference>
<keyword evidence="3" id="KW-1185">Reference proteome</keyword>
<sequence length="46" mass="5658">MVNKKREEESPEERMNMKNDLFKEERGAYQKTRRSKRDIEKEDKIG</sequence>
<comment type="caution">
    <text evidence="2">The sequence shown here is derived from an EMBL/GenBank/DDBJ whole genome shotgun (WGS) entry which is preliminary data.</text>
</comment>
<evidence type="ECO:0000313" key="3">
    <source>
        <dbReference type="Proteomes" id="UP000031972"/>
    </source>
</evidence>
<dbReference type="PATRIC" id="fig|220754.4.peg.3644"/>
<dbReference type="Proteomes" id="UP000031972">
    <property type="component" value="Unassembled WGS sequence"/>
</dbReference>
<gene>
    <name evidence="2" type="ORF">KR50_36340</name>
</gene>
<accession>A0A0C2VFC0</accession>
<feature type="compositionally biased region" description="Basic and acidic residues" evidence="1">
    <location>
        <begin position="1"/>
        <end position="28"/>
    </location>
</feature>
<organism evidence="2 3">
    <name type="scientific">Jeotgalibacillus campisalis</name>
    <dbReference type="NCBI Taxonomy" id="220754"/>
    <lineage>
        <taxon>Bacteria</taxon>
        <taxon>Bacillati</taxon>
        <taxon>Bacillota</taxon>
        <taxon>Bacilli</taxon>
        <taxon>Bacillales</taxon>
        <taxon>Caryophanaceae</taxon>
        <taxon>Jeotgalibacillus</taxon>
    </lineage>
</organism>
<proteinExistence type="predicted"/>
<reference evidence="2 3" key="1">
    <citation type="submission" date="2015-01" db="EMBL/GenBank/DDBJ databases">
        <title>Jeotgalibacillus campisalis genome sequencing.</title>
        <authorList>
            <person name="Goh K.M."/>
            <person name="Chan K.-G."/>
            <person name="Yaakop A.S."/>
            <person name="Ee R."/>
            <person name="Gan H.M."/>
            <person name="Chan C.S."/>
        </authorList>
    </citation>
    <scope>NUCLEOTIDE SEQUENCE [LARGE SCALE GENOMIC DNA]</scope>
    <source>
        <strain evidence="2 3">SF-57</strain>
    </source>
</reference>
<dbReference type="AlphaFoldDB" id="A0A0C2VFC0"/>
<name>A0A0C2VFC0_9BACL</name>
<evidence type="ECO:0000256" key="1">
    <source>
        <dbReference type="SAM" id="MobiDB-lite"/>
    </source>
</evidence>
<feature type="compositionally biased region" description="Basic and acidic residues" evidence="1">
    <location>
        <begin position="37"/>
        <end position="46"/>
    </location>
</feature>
<protein>
    <submittedName>
        <fullName evidence="2">Uncharacterized protein</fullName>
    </submittedName>
</protein>
<feature type="region of interest" description="Disordered" evidence="1">
    <location>
        <begin position="1"/>
        <end position="46"/>
    </location>
</feature>
<evidence type="ECO:0000313" key="2">
    <source>
        <dbReference type="EMBL" id="KIL43231.1"/>
    </source>
</evidence>